<keyword evidence="8 10" id="KW-0472">Membrane</keyword>
<evidence type="ECO:0000256" key="6">
    <source>
        <dbReference type="ARBA" id="ARBA00022692"/>
    </source>
</evidence>
<dbReference type="InterPro" id="IPR004513">
    <property type="entry name" value="FtsX"/>
</dbReference>
<dbReference type="PANTHER" id="PTHR47755">
    <property type="entry name" value="CELL DIVISION PROTEIN FTSX"/>
    <property type="match status" value="1"/>
</dbReference>
<evidence type="ECO:0000256" key="5">
    <source>
        <dbReference type="ARBA" id="ARBA00022618"/>
    </source>
</evidence>
<evidence type="ECO:0000256" key="7">
    <source>
        <dbReference type="ARBA" id="ARBA00022989"/>
    </source>
</evidence>
<comment type="subcellular location">
    <subcellularLocation>
        <location evidence="1">Cell membrane</location>
        <topology evidence="1">Multi-pass membrane protein</topology>
    </subcellularLocation>
</comment>
<comment type="similarity">
    <text evidence="2">Belongs to the ABC-4 integral membrane protein family. FtsX subfamily.</text>
</comment>
<dbReference type="GO" id="GO:0005886">
    <property type="term" value="C:plasma membrane"/>
    <property type="evidence" value="ECO:0007669"/>
    <property type="project" value="UniProtKB-SubCell"/>
</dbReference>
<sequence length="307" mass="33529">MLSRVGYALRETWQGFQRNWTLTAASVLTAAVSLLLAGVSFFIQKAFDQVLEQWSNNVQFVVFMQPDATDDQVAAVRSTLEDQQASGIVREAPYTDKTASYEEFRRLFATNPTVRDTLTEEEMPTQFKVAPASEDSVVINNLIGQFRGRPGVLDVRSPAEYVKVISKLSGFIRWVTTALWIVLLGTAVGLIWNTIRTAMFARRREIEVMKLVGATNWFIRIPFMLEGLIQGLIGSAIASASLVGLNVIWTGRIRSVTAGLSNVKDLALVHFIVGSGYVGSIVVRLIVLGALAGAAGAGIAASRFLDV</sequence>
<evidence type="ECO:0000256" key="2">
    <source>
        <dbReference type="ARBA" id="ARBA00007379"/>
    </source>
</evidence>
<dbReference type="InterPro" id="IPR040690">
    <property type="entry name" value="FtsX_ECD"/>
</dbReference>
<proteinExistence type="inferred from homology"/>
<evidence type="ECO:0000256" key="9">
    <source>
        <dbReference type="ARBA" id="ARBA00023306"/>
    </source>
</evidence>
<dbReference type="Pfam" id="PF02687">
    <property type="entry name" value="FtsX"/>
    <property type="match status" value="1"/>
</dbReference>
<evidence type="ECO:0000256" key="8">
    <source>
        <dbReference type="ARBA" id="ARBA00023136"/>
    </source>
</evidence>
<keyword evidence="7 10" id="KW-1133">Transmembrane helix</keyword>
<accession>A0A6J6PG94</accession>
<keyword evidence="4" id="KW-1003">Cell membrane</keyword>
<evidence type="ECO:0000256" key="1">
    <source>
        <dbReference type="ARBA" id="ARBA00004651"/>
    </source>
</evidence>
<dbReference type="EMBL" id="CAEZXX010000016">
    <property type="protein sequence ID" value="CAB4697597.1"/>
    <property type="molecule type" value="Genomic_DNA"/>
</dbReference>
<name>A0A6J6PG94_9ZZZZ</name>
<feature type="transmembrane region" description="Helical" evidence="10">
    <location>
        <begin position="171"/>
        <end position="192"/>
    </location>
</feature>
<feature type="transmembrane region" description="Helical" evidence="10">
    <location>
        <begin position="227"/>
        <end position="248"/>
    </location>
</feature>
<dbReference type="PANTHER" id="PTHR47755:SF1">
    <property type="entry name" value="CELL DIVISION PROTEIN FTSX"/>
    <property type="match status" value="1"/>
</dbReference>
<dbReference type="AlphaFoldDB" id="A0A6J6PG94"/>
<feature type="domain" description="FtsX extracellular" evidence="12">
    <location>
        <begin position="58"/>
        <end position="155"/>
    </location>
</feature>
<evidence type="ECO:0000313" key="13">
    <source>
        <dbReference type="EMBL" id="CAB4697597.1"/>
    </source>
</evidence>
<dbReference type="Gene3D" id="3.30.70.3040">
    <property type="match status" value="1"/>
</dbReference>
<keyword evidence="9" id="KW-0131">Cell cycle</keyword>
<evidence type="ECO:0000256" key="3">
    <source>
        <dbReference type="ARBA" id="ARBA00021907"/>
    </source>
</evidence>
<feature type="domain" description="ABC3 transporter permease C-terminal" evidence="11">
    <location>
        <begin position="181"/>
        <end position="295"/>
    </location>
</feature>
<evidence type="ECO:0000313" key="14">
    <source>
        <dbReference type="EMBL" id="CAB4756606.1"/>
    </source>
</evidence>
<dbReference type="GO" id="GO:0051301">
    <property type="term" value="P:cell division"/>
    <property type="evidence" value="ECO:0007669"/>
    <property type="project" value="UniProtKB-KW"/>
</dbReference>
<dbReference type="InterPro" id="IPR003838">
    <property type="entry name" value="ABC3_permease_C"/>
</dbReference>
<protein>
    <recommendedName>
        <fullName evidence="3">Cell division protein FtsX</fullName>
    </recommendedName>
</protein>
<reference evidence="13" key="1">
    <citation type="submission" date="2020-05" db="EMBL/GenBank/DDBJ databases">
        <authorList>
            <person name="Chiriac C."/>
            <person name="Salcher M."/>
            <person name="Ghai R."/>
            <person name="Kavagutti S V."/>
        </authorList>
    </citation>
    <scope>NUCLEOTIDE SEQUENCE</scope>
</reference>
<evidence type="ECO:0000256" key="4">
    <source>
        <dbReference type="ARBA" id="ARBA00022475"/>
    </source>
</evidence>
<gene>
    <name evidence="13" type="ORF">UFOPK2602_00392</name>
    <name evidence="14" type="ORF">UFOPK2806_01362</name>
</gene>
<feature type="transmembrane region" description="Helical" evidence="10">
    <location>
        <begin position="20"/>
        <end position="43"/>
    </location>
</feature>
<organism evidence="13">
    <name type="scientific">freshwater metagenome</name>
    <dbReference type="NCBI Taxonomy" id="449393"/>
    <lineage>
        <taxon>unclassified sequences</taxon>
        <taxon>metagenomes</taxon>
        <taxon>ecological metagenomes</taxon>
    </lineage>
</organism>
<dbReference type="Pfam" id="PF18075">
    <property type="entry name" value="FtsX_ECD"/>
    <property type="match status" value="1"/>
</dbReference>
<dbReference type="EMBL" id="CAEZYY010000016">
    <property type="protein sequence ID" value="CAB4756606.1"/>
    <property type="molecule type" value="Genomic_DNA"/>
</dbReference>
<evidence type="ECO:0000256" key="10">
    <source>
        <dbReference type="SAM" id="Phobius"/>
    </source>
</evidence>
<evidence type="ECO:0000259" key="11">
    <source>
        <dbReference type="Pfam" id="PF02687"/>
    </source>
</evidence>
<feature type="transmembrane region" description="Helical" evidence="10">
    <location>
        <begin position="268"/>
        <end position="301"/>
    </location>
</feature>
<dbReference type="PIRSF" id="PIRSF003097">
    <property type="entry name" value="FtsX"/>
    <property type="match status" value="1"/>
</dbReference>
<keyword evidence="6 10" id="KW-0812">Transmembrane</keyword>
<keyword evidence="5" id="KW-0132">Cell division</keyword>
<evidence type="ECO:0000259" key="12">
    <source>
        <dbReference type="Pfam" id="PF18075"/>
    </source>
</evidence>